<dbReference type="InterPro" id="IPR036259">
    <property type="entry name" value="MFS_trans_sf"/>
</dbReference>
<feature type="transmembrane region" description="Helical" evidence="6">
    <location>
        <begin position="394"/>
        <end position="415"/>
    </location>
</feature>
<gene>
    <name evidence="8" type="ORF">AMON00008_LOCUS31792</name>
</gene>
<dbReference type="SUPFAM" id="SSF103473">
    <property type="entry name" value="MFS general substrate transporter"/>
    <property type="match status" value="1"/>
</dbReference>
<dbReference type="GO" id="GO:0016020">
    <property type="term" value="C:membrane"/>
    <property type="evidence" value="ECO:0007669"/>
    <property type="project" value="UniProtKB-SubCell"/>
</dbReference>
<feature type="transmembrane region" description="Helical" evidence="6">
    <location>
        <begin position="466"/>
        <end position="491"/>
    </location>
</feature>
<evidence type="ECO:0000256" key="2">
    <source>
        <dbReference type="ARBA" id="ARBA00022448"/>
    </source>
</evidence>
<dbReference type="Pfam" id="PF07690">
    <property type="entry name" value="MFS_1"/>
    <property type="match status" value="1"/>
</dbReference>
<name>A0A7S4RAQ6_9DINO</name>
<dbReference type="InterPro" id="IPR020846">
    <property type="entry name" value="MFS_dom"/>
</dbReference>
<dbReference type="AlphaFoldDB" id="A0A7S4RAQ6"/>
<dbReference type="EMBL" id="HBNR01045693">
    <property type="protein sequence ID" value="CAE4606831.1"/>
    <property type="molecule type" value="Transcribed_RNA"/>
</dbReference>
<evidence type="ECO:0000313" key="8">
    <source>
        <dbReference type="EMBL" id="CAE4606831.1"/>
    </source>
</evidence>
<evidence type="ECO:0000256" key="6">
    <source>
        <dbReference type="SAM" id="Phobius"/>
    </source>
</evidence>
<keyword evidence="3 6" id="KW-0812">Transmembrane</keyword>
<feature type="transmembrane region" description="Helical" evidence="6">
    <location>
        <begin position="101"/>
        <end position="118"/>
    </location>
</feature>
<dbReference type="GO" id="GO:0022857">
    <property type="term" value="F:transmembrane transporter activity"/>
    <property type="evidence" value="ECO:0007669"/>
    <property type="project" value="InterPro"/>
</dbReference>
<dbReference type="PANTHER" id="PTHR23504">
    <property type="entry name" value="MAJOR FACILITATOR SUPERFAMILY DOMAIN-CONTAINING PROTEIN 10"/>
    <property type="match status" value="1"/>
</dbReference>
<dbReference type="InterPro" id="IPR011701">
    <property type="entry name" value="MFS"/>
</dbReference>
<feature type="transmembrane region" description="Helical" evidence="6">
    <location>
        <begin position="324"/>
        <end position="343"/>
    </location>
</feature>
<dbReference type="PROSITE" id="PS50850">
    <property type="entry name" value="MFS"/>
    <property type="match status" value="1"/>
</dbReference>
<feature type="transmembrane region" description="Helical" evidence="6">
    <location>
        <begin position="283"/>
        <end position="304"/>
    </location>
</feature>
<feature type="transmembrane region" description="Helical" evidence="6">
    <location>
        <begin position="130"/>
        <end position="153"/>
    </location>
</feature>
<dbReference type="PANTHER" id="PTHR23504:SF15">
    <property type="entry name" value="MAJOR FACILITATOR SUPERFAMILY (MFS) PROFILE DOMAIN-CONTAINING PROTEIN"/>
    <property type="match status" value="1"/>
</dbReference>
<sequence length="496" mass="53236">MTGSYPGSGQWRQPLLQGCASPRCLEGTGANAQEVCSHSGEGGFGPTQDKEQRRGLRKHLAVCCMVMFAEGFSATQLFPYISAMAEDLRGNQESLGTFTGLLYTAFSFGTLLSSVVWAKASNTYGRRWCLLLGLSSNVAMTMAIALCTDYWAIVGLRLLSGLLNNNLSAVRTTLRERFAVAGGEEERRAFSLLTVSFGVSSVAGPSLGGMLYGQSPAGAGLLQPWSPPMLTCTGFYFACLVVVALLLPETADFQELRKPPSGGGLAAAGEGGQEVPLLRRGRFLLLLAMGGGHSYVLLGWELVYPLLARLRRSAGGEGWGTPEIGCTFLIGSAGLVLYSLLVFPRLAARTSVSRLWMYHWALPLLAMPVFPRALEWMVRAGVSSASMPVRLWNYAMQLLVSVLLGSQFISLQLLLNSYVAEQPDSQRLLAVANSYMVSMQALVRATSPLVTGSLFTLGIHGDWKDIFGAALPIDHLALVGLASGILCALAFERREA</sequence>
<feature type="transmembrane region" description="Helical" evidence="6">
    <location>
        <begin position="228"/>
        <end position="248"/>
    </location>
</feature>
<accession>A0A7S4RAQ6</accession>
<keyword evidence="4 6" id="KW-1133">Transmembrane helix</keyword>
<keyword evidence="5 6" id="KW-0472">Membrane</keyword>
<evidence type="ECO:0000256" key="4">
    <source>
        <dbReference type="ARBA" id="ARBA00022989"/>
    </source>
</evidence>
<evidence type="ECO:0000256" key="3">
    <source>
        <dbReference type="ARBA" id="ARBA00022692"/>
    </source>
</evidence>
<feature type="transmembrane region" description="Helical" evidence="6">
    <location>
        <begin position="60"/>
        <end position="81"/>
    </location>
</feature>
<reference evidence="8" key="1">
    <citation type="submission" date="2021-01" db="EMBL/GenBank/DDBJ databases">
        <authorList>
            <person name="Corre E."/>
            <person name="Pelletier E."/>
            <person name="Niang G."/>
            <person name="Scheremetjew M."/>
            <person name="Finn R."/>
            <person name="Kale V."/>
            <person name="Holt S."/>
            <person name="Cochrane G."/>
            <person name="Meng A."/>
            <person name="Brown T."/>
            <person name="Cohen L."/>
        </authorList>
    </citation>
    <scope>NUCLEOTIDE SEQUENCE</scope>
    <source>
        <strain evidence="8">CCMP3105</strain>
    </source>
</reference>
<feature type="domain" description="Major facilitator superfamily (MFS) profile" evidence="7">
    <location>
        <begin position="59"/>
        <end position="495"/>
    </location>
</feature>
<keyword evidence="2" id="KW-0813">Transport</keyword>
<evidence type="ECO:0000256" key="5">
    <source>
        <dbReference type="ARBA" id="ARBA00023136"/>
    </source>
</evidence>
<evidence type="ECO:0000256" key="1">
    <source>
        <dbReference type="ARBA" id="ARBA00004141"/>
    </source>
</evidence>
<protein>
    <recommendedName>
        <fullName evidence="7">Major facilitator superfamily (MFS) profile domain-containing protein</fullName>
    </recommendedName>
</protein>
<dbReference type="Gene3D" id="1.20.1250.20">
    <property type="entry name" value="MFS general substrate transporter like domains"/>
    <property type="match status" value="1"/>
</dbReference>
<proteinExistence type="predicted"/>
<comment type="subcellular location">
    <subcellularLocation>
        <location evidence="1">Membrane</location>
        <topology evidence="1">Multi-pass membrane protein</topology>
    </subcellularLocation>
</comment>
<feature type="transmembrane region" description="Helical" evidence="6">
    <location>
        <begin position="355"/>
        <end position="374"/>
    </location>
</feature>
<evidence type="ECO:0000259" key="7">
    <source>
        <dbReference type="PROSITE" id="PS50850"/>
    </source>
</evidence>
<organism evidence="8">
    <name type="scientific">Alexandrium monilatum</name>
    <dbReference type="NCBI Taxonomy" id="311494"/>
    <lineage>
        <taxon>Eukaryota</taxon>
        <taxon>Sar</taxon>
        <taxon>Alveolata</taxon>
        <taxon>Dinophyceae</taxon>
        <taxon>Gonyaulacales</taxon>
        <taxon>Pyrocystaceae</taxon>
        <taxon>Alexandrium</taxon>
    </lineage>
</organism>